<sequence>MRTSVVMILAAMLTATGFVIGAGAAEAAPSWNGQWTLTRYAASKTGTSLAARQREPDFSNVYTFATRCSAGKCVATVVDGPPAANPTIPRPPRYTWNGATWMEQFDWQWDCYMGAGKPKVWAPAHSVAWYTPQRDGTKTGTWRTVIDSGPCRGTVVMAVKATPKTAVPGFPGS</sequence>
<dbReference type="Proteomes" id="UP000001219">
    <property type="component" value="Chromosome"/>
</dbReference>
<evidence type="ECO:0000313" key="2">
    <source>
        <dbReference type="EMBL" id="ACY22992.1"/>
    </source>
</evidence>
<keyword evidence="3" id="KW-1185">Reference proteome</keyword>
<dbReference type="AlphaFoldDB" id="D0L362"/>
<feature type="chain" id="PRO_5003010194" description="Secreted protein" evidence="1">
    <location>
        <begin position="25"/>
        <end position="173"/>
    </location>
</feature>
<proteinExistence type="predicted"/>
<dbReference type="EMBL" id="CP001802">
    <property type="protein sequence ID" value="ACY22992.1"/>
    <property type="molecule type" value="Genomic_DNA"/>
</dbReference>
<dbReference type="OrthoDB" id="4459650at2"/>
<reference evidence="2 3" key="2">
    <citation type="journal article" date="2010" name="Stand. Genomic Sci.">
        <title>Complete genome sequence of Gordonia bronchialis type strain (3410).</title>
        <authorList>
            <person name="Ivanova N."/>
            <person name="Sikorski J."/>
            <person name="Jando M."/>
            <person name="Lapidus A."/>
            <person name="Nolan M."/>
            <person name="Lucas S."/>
            <person name="Del Rio T.G."/>
            <person name="Tice H."/>
            <person name="Copeland A."/>
            <person name="Cheng J.F."/>
            <person name="Chen F."/>
            <person name="Bruce D."/>
            <person name="Goodwin L."/>
            <person name="Pitluck S."/>
            <person name="Mavromatis K."/>
            <person name="Ovchinnikova G."/>
            <person name="Pati A."/>
            <person name="Chen A."/>
            <person name="Palaniappan K."/>
            <person name="Land M."/>
            <person name="Hauser L."/>
            <person name="Chang Y.J."/>
            <person name="Jeffries C.D."/>
            <person name="Chain P."/>
            <person name="Saunders E."/>
            <person name="Han C."/>
            <person name="Detter J.C."/>
            <person name="Brettin T."/>
            <person name="Rohde M."/>
            <person name="Goker M."/>
            <person name="Bristow J."/>
            <person name="Eisen J.A."/>
            <person name="Markowitz V."/>
            <person name="Hugenholtz P."/>
            <person name="Klenk H.P."/>
            <person name="Kyrpides N.C."/>
        </authorList>
    </citation>
    <scope>NUCLEOTIDE SEQUENCE [LARGE SCALE GENOMIC DNA]</scope>
    <source>
        <strain evidence="3">ATCC 25592 / DSM 43247 / BCRC 13721 / JCM 3198 / KCTC 3076 / NBRC 16047 / NCTC 10667</strain>
    </source>
</reference>
<evidence type="ECO:0000313" key="3">
    <source>
        <dbReference type="Proteomes" id="UP000001219"/>
    </source>
</evidence>
<dbReference type="HOGENOM" id="CLU_1600873_0_0_11"/>
<feature type="signal peptide" evidence="1">
    <location>
        <begin position="1"/>
        <end position="24"/>
    </location>
</feature>
<dbReference type="RefSeq" id="WP_012835495.1">
    <property type="nucleotide sequence ID" value="NC_013441.1"/>
</dbReference>
<evidence type="ECO:0008006" key="4">
    <source>
        <dbReference type="Google" id="ProtNLM"/>
    </source>
</evidence>
<gene>
    <name evidence="2" type="ordered locus">Gbro_3814</name>
</gene>
<keyword evidence="1" id="KW-0732">Signal</keyword>
<accession>D0L362</accession>
<name>D0L362_GORB4</name>
<protein>
    <recommendedName>
        <fullName evidence="4">Secreted protein</fullName>
    </recommendedName>
</protein>
<evidence type="ECO:0000256" key="1">
    <source>
        <dbReference type="SAM" id="SignalP"/>
    </source>
</evidence>
<organism evidence="2 3">
    <name type="scientific">Gordonia bronchialis (strain ATCC 25592 / DSM 43247 / BCRC 13721 / JCM 3198 / KCTC 3076 / NBRC 16047 / NCTC 10667)</name>
    <name type="common">Rhodococcus bronchialis</name>
    <dbReference type="NCBI Taxonomy" id="526226"/>
    <lineage>
        <taxon>Bacteria</taxon>
        <taxon>Bacillati</taxon>
        <taxon>Actinomycetota</taxon>
        <taxon>Actinomycetes</taxon>
        <taxon>Mycobacteriales</taxon>
        <taxon>Gordoniaceae</taxon>
        <taxon>Gordonia</taxon>
    </lineage>
</organism>
<dbReference type="eggNOG" id="ENOG5032965">
    <property type="taxonomic scope" value="Bacteria"/>
</dbReference>
<reference evidence="3" key="1">
    <citation type="submission" date="2009-10" db="EMBL/GenBank/DDBJ databases">
        <title>The complete chromosome of Gordonia bronchialis DSM 43247.</title>
        <authorList>
            <consortium name="US DOE Joint Genome Institute (JGI-PGF)"/>
            <person name="Lucas S."/>
            <person name="Copeland A."/>
            <person name="Lapidus A."/>
            <person name="Glavina del Rio T."/>
            <person name="Dalin E."/>
            <person name="Tice H."/>
            <person name="Bruce D."/>
            <person name="Goodwin L."/>
            <person name="Pitluck S."/>
            <person name="Kyrpides N."/>
            <person name="Mavromatis K."/>
            <person name="Ivanova N."/>
            <person name="Ovchinnikova G."/>
            <person name="Saunders E."/>
            <person name="Brettin T."/>
            <person name="Detter J.C."/>
            <person name="Han C."/>
            <person name="Larimer F."/>
            <person name="Land M."/>
            <person name="Hauser L."/>
            <person name="Markowitz V."/>
            <person name="Cheng J.-F."/>
            <person name="Hugenholtz P."/>
            <person name="Woyke T."/>
            <person name="Wu D."/>
            <person name="Jando M."/>
            <person name="Schneider S."/>
            <person name="Goeker M."/>
            <person name="Klenk H.-P."/>
            <person name="Eisen J.A."/>
        </authorList>
    </citation>
    <scope>NUCLEOTIDE SEQUENCE [LARGE SCALE GENOMIC DNA]</scope>
    <source>
        <strain evidence="3">ATCC 25592 / DSM 43247 / BCRC 13721 / JCM 3198 / KCTC 3076 / NBRC 16047 / NCTC 10667</strain>
    </source>
</reference>
<dbReference type="KEGG" id="gbr:Gbro_3814"/>